<feature type="compositionally biased region" description="Polar residues" evidence="2">
    <location>
        <begin position="344"/>
        <end position="370"/>
    </location>
</feature>
<feature type="compositionally biased region" description="Polar residues" evidence="2">
    <location>
        <begin position="181"/>
        <end position="191"/>
    </location>
</feature>
<accession>A0A8S1T5W6</accession>
<reference evidence="3" key="1">
    <citation type="submission" date="2021-01" db="EMBL/GenBank/DDBJ databases">
        <authorList>
            <consortium name="Genoscope - CEA"/>
            <person name="William W."/>
        </authorList>
    </citation>
    <scope>NUCLEOTIDE SEQUENCE</scope>
</reference>
<evidence type="ECO:0000313" key="3">
    <source>
        <dbReference type="EMBL" id="CAD8147007.1"/>
    </source>
</evidence>
<dbReference type="OrthoDB" id="306997at2759"/>
<feature type="region of interest" description="Disordered" evidence="2">
    <location>
        <begin position="171"/>
        <end position="191"/>
    </location>
</feature>
<sequence length="627" mass="72596">MQPSFKQRAPCNLQHFQQEIIIENEIPELDTFEEFCSNIPDQDNQDINFSKQSQTHNSQLIRIDCQQTHESRSSEQQQSIDSLEQKSKSKGNSVQSQENEQITYLQFVEFNPQSIISESTNQRADTYQSQKDTMPEPPAPQNKNTTKFCFPSKGSGLNNLKKQLCVNQDFQNNNNNQSNSEQTVLKNQTISENKNNIEEDLRKQMVQINKEKTQMQLQYSQQIKQLIEQNQLLEQQLIEQKQYTQILNSDKFILQSKIDVLSKRQSGDKNTLAETCNFIEQTKLSNNEKIQYLIEKLNQKCQQNARLQYEIILLQNNVELLETSKILQLTNNNVFAMDPDKITHQNQSPQPQSENRAQSQSKDSRTSLLTHQKQPLNITINYPNEAKNIVNLSAMISPLSKCAQIIQQKLINQKISKNAQQFQEDIHSQKIHTKNSTSVGELMSMKSDTINYSNIINRILRKESYSISSPDGRATQKFKQALNEKLNNLQQDSSKSYGSLLFSQGEQRLKEANSCFRQISPKREKKKSKQLFGFMNQQNSRKQSDLLNSEESHRSDLGRRSEKYVNVIQSRKNGMDPNTEIIQIMKEMQHKKSDISKNIKQQNPSTLFIRPMVTDIKEAQSSRQQKS</sequence>
<protein>
    <submittedName>
        <fullName evidence="3">Uncharacterized protein</fullName>
    </submittedName>
</protein>
<name>A0A8S1T5W6_PAROT</name>
<organism evidence="3 4">
    <name type="scientific">Paramecium octaurelia</name>
    <dbReference type="NCBI Taxonomy" id="43137"/>
    <lineage>
        <taxon>Eukaryota</taxon>
        <taxon>Sar</taxon>
        <taxon>Alveolata</taxon>
        <taxon>Ciliophora</taxon>
        <taxon>Intramacronucleata</taxon>
        <taxon>Oligohymenophorea</taxon>
        <taxon>Peniculida</taxon>
        <taxon>Parameciidae</taxon>
        <taxon>Paramecium</taxon>
    </lineage>
</organism>
<feature type="region of interest" description="Disordered" evidence="2">
    <location>
        <begin position="120"/>
        <end position="145"/>
    </location>
</feature>
<feature type="compositionally biased region" description="Low complexity" evidence="2">
    <location>
        <begin position="171"/>
        <end position="180"/>
    </location>
</feature>
<feature type="coiled-coil region" evidence="1">
    <location>
        <begin position="194"/>
        <end position="243"/>
    </location>
</feature>
<keyword evidence="4" id="KW-1185">Reference proteome</keyword>
<feature type="region of interest" description="Disordered" evidence="2">
    <location>
        <begin position="339"/>
        <end position="370"/>
    </location>
</feature>
<dbReference type="EMBL" id="CAJJDP010000019">
    <property type="protein sequence ID" value="CAD8147007.1"/>
    <property type="molecule type" value="Genomic_DNA"/>
</dbReference>
<gene>
    <name evidence="3" type="ORF">POCTA_138.1.T0190216</name>
</gene>
<feature type="compositionally biased region" description="Basic and acidic residues" evidence="2">
    <location>
        <begin position="550"/>
        <end position="563"/>
    </location>
</feature>
<dbReference type="AlphaFoldDB" id="A0A8S1T5W6"/>
<evidence type="ECO:0000313" key="4">
    <source>
        <dbReference type="Proteomes" id="UP000683925"/>
    </source>
</evidence>
<feature type="region of interest" description="Disordered" evidence="2">
    <location>
        <begin position="534"/>
        <end position="563"/>
    </location>
</feature>
<dbReference type="Proteomes" id="UP000683925">
    <property type="component" value="Unassembled WGS sequence"/>
</dbReference>
<dbReference type="OMA" id="IMKEMQH"/>
<feature type="compositionally biased region" description="Polar residues" evidence="2">
    <location>
        <begin position="120"/>
        <end position="132"/>
    </location>
</feature>
<comment type="caution">
    <text evidence="3">The sequence shown here is derived from an EMBL/GenBank/DDBJ whole genome shotgun (WGS) entry which is preliminary data.</text>
</comment>
<keyword evidence="1" id="KW-0175">Coiled coil</keyword>
<feature type="region of interest" description="Disordered" evidence="2">
    <location>
        <begin position="67"/>
        <end position="97"/>
    </location>
</feature>
<evidence type="ECO:0000256" key="1">
    <source>
        <dbReference type="SAM" id="Coils"/>
    </source>
</evidence>
<evidence type="ECO:0000256" key="2">
    <source>
        <dbReference type="SAM" id="MobiDB-lite"/>
    </source>
</evidence>
<feature type="compositionally biased region" description="Polar residues" evidence="2">
    <location>
        <begin position="535"/>
        <end position="549"/>
    </location>
</feature>
<proteinExistence type="predicted"/>